<reference evidence="1 2" key="1">
    <citation type="submission" date="2021-04" db="EMBL/GenBank/DDBJ databases">
        <authorList>
            <person name="Pira H."/>
            <person name="Risdian C."/>
            <person name="Wink J."/>
        </authorList>
    </citation>
    <scope>NUCLEOTIDE SEQUENCE [LARGE SCALE GENOMIC DNA]</scope>
    <source>
        <strain evidence="1 2">DSM 107782</strain>
    </source>
</reference>
<dbReference type="RefSeq" id="WP_143712242.1">
    <property type="nucleotide sequence ID" value="NZ_JAGSGB010000002.1"/>
</dbReference>
<gene>
    <name evidence="1" type="ORF">KCN53_07715</name>
</gene>
<name>A0ABS7WKB5_9SPHN</name>
<sequence length="210" mass="23656">MTSFCKSSDIAIPQRTELAPLRTVLLACAVMTASTPFTADAFTRVAESHADHRAPDGQGDQYARFFDKYVEWARTIEAEGQERGTRLTPGQVELGRQIGIEHPERVRLVFVDAVPFPAHDEEMRRIGESLGFIGPGVTNNAQAFGYTVWVRNGFALDRPSLAHELVHVAQIERSESFGAYVRQYMMELIEHGHLDMPLEVEAYEANREYE</sequence>
<evidence type="ECO:0000313" key="2">
    <source>
        <dbReference type="Proteomes" id="UP000824621"/>
    </source>
</evidence>
<proteinExistence type="predicted"/>
<keyword evidence="2" id="KW-1185">Reference proteome</keyword>
<dbReference type="EMBL" id="JAGSGB010000002">
    <property type="protein sequence ID" value="MBZ6378521.1"/>
    <property type="molecule type" value="Genomic_DNA"/>
</dbReference>
<dbReference type="Proteomes" id="UP000824621">
    <property type="component" value="Unassembled WGS sequence"/>
</dbReference>
<accession>A0ABS7WKB5</accession>
<protein>
    <recommendedName>
        <fullName evidence="3">DUF4157 domain-containing protein</fullName>
    </recommendedName>
</protein>
<evidence type="ECO:0000313" key="1">
    <source>
        <dbReference type="EMBL" id="MBZ6378521.1"/>
    </source>
</evidence>
<comment type="caution">
    <text evidence="1">The sequence shown here is derived from an EMBL/GenBank/DDBJ whole genome shotgun (WGS) entry which is preliminary data.</text>
</comment>
<evidence type="ECO:0008006" key="3">
    <source>
        <dbReference type="Google" id="ProtNLM"/>
    </source>
</evidence>
<organism evidence="1 2">
    <name type="scientific">Pacificimonas aurantium</name>
    <dbReference type="NCBI Taxonomy" id="1250540"/>
    <lineage>
        <taxon>Bacteria</taxon>
        <taxon>Pseudomonadati</taxon>
        <taxon>Pseudomonadota</taxon>
        <taxon>Alphaproteobacteria</taxon>
        <taxon>Sphingomonadales</taxon>
        <taxon>Sphingosinicellaceae</taxon>
        <taxon>Pacificimonas</taxon>
    </lineage>
</organism>